<keyword evidence="3" id="KW-1133">Transmembrane helix</keyword>
<dbReference type="InterPro" id="IPR050469">
    <property type="entry name" value="Diguanylate_Cyclase"/>
</dbReference>
<dbReference type="AlphaFoldDB" id="A0A4Q0XRP0"/>
<feature type="domain" description="GGDEF" evidence="4">
    <location>
        <begin position="349"/>
        <end position="476"/>
    </location>
</feature>
<gene>
    <name evidence="5" type="ORF">CRV04_03560</name>
</gene>
<dbReference type="PANTHER" id="PTHR45138">
    <property type="entry name" value="REGULATORY COMPONENTS OF SENSORY TRANSDUCTION SYSTEM"/>
    <property type="match status" value="1"/>
</dbReference>
<evidence type="ECO:0000256" key="2">
    <source>
        <dbReference type="ARBA" id="ARBA00034247"/>
    </source>
</evidence>
<evidence type="ECO:0000259" key="4">
    <source>
        <dbReference type="PROSITE" id="PS50887"/>
    </source>
</evidence>
<comment type="caution">
    <text evidence="5">The sequence shown here is derived from an EMBL/GenBank/DDBJ whole genome shotgun (WGS) entry which is preliminary data.</text>
</comment>
<dbReference type="RefSeq" id="WP_128995438.1">
    <property type="nucleotide sequence ID" value="NZ_PDKN01000002.1"/>
</dbReference>
<name>A0A4Q0XRP0_9BACT</name>
<dbReference type="EMBL" id="PDKN01000002">
    <property type="protein sequence ID" value="RXJ60090.1"/>
    <property type="molecule type" value="Genomic_DNA"/>
</dbReference>
<dbReference type="EC" id="2.7.7.65" evidence="1"/>
<evidence type="ECO:0000256" key="3">
    <source>
        <dbReference type="SAM" id="Phobius"/>
    </source>
</evidence>
<dbReference type="SUPFAM" id="SSF55073">
    <property type="entry name" value="Nucleotide cyclase"/>
    <property type="match status" value="1"/>
</dbReference>
<proteinExistence type="predicted"/>
<keyword evidence="3" id="KW-0472">Membrane</keyword>
<dbReference type="Pfam" id="PF00990">
    <property type="entry name" value="GGDEF"/>
    <property type="match status" value="1"/>
</dbReference>
<accession>A0A4Q0XRP0</accession>
<sequence length="476" mass="54768">MKRNLYYKIFFVALIPILLISIINFSQIEYFTQKQLQTIENTNAIQRVMIENRLKKTLTLIQRDLDILTNAYEVVEAVKYNDNDVLSIWGKKFLSTNDKIIFTDIHGVIISRAHDEFKFGDTLKPEFLNALQNNQYYSSLKSIDDTQLALLEAKPIKQYGELVVGYIIIAKHLDAAFINEITKGTNYTITTSNKETLFSIHLNNITYNEGTLGFELINNTQEKDLESVKNNILFYTLLLISVLIISLYQVIKKHLIAYSDFAQIVEHFTDDKITLKELIKQSDSFTKKHRKHEISAISNTVHTMAKQIDKTQSNLELLSQTDALTNISNRRKLNNILNDLTRQALRYHTHFSIMIIDIDHFKNINDEFGHQAGDEVLKKLANKLSSHIRESDYFGRYGGEEFVIICPNSTSVETILLAEKLRASTQNTEFCNNIKVTISIGVAEFNEHSLSLEELIRQADKNLYKAKRMGRNQVIG</sequence>
<keyword evidence="6" id="KW-1185">Reference proteome</keyword>
<dbReference type="PANTHER" id="PTHR45138:SF9">
    <property type="entry name" value="DIGUANYLATE CYCLASE DGCM-RELATED"/>
    <property type="match status" value="1"/>
</dbReference>
<dbReference type="GO" id="GO:0052621">
    <property type="term" value="F:diguanylate cyclase activity"/>
    <property type="evidence" value="ECO:0007669"/>
    <property type="project" value="UniProtKB-EC"/>
</dbReference>
<dbReference type="SMART" id="SM00267">
    <property type="entry name" value="GGDEF"/>
    <property type="match status" value="1"/>
</dbReference>
<organism evidence="5 6">
    <name type="scientific">Candidatus Marinarcus aquaticus</name>
    <dbReference type="NCBI Taxonomy" id="2044504"/>
    <lineage>
        <taxon>Bacteria</taxon>
        <taxon>Pseudomonadati</taxon>
        <taxon>Campylobacterota</taxon>
        <taxon>Epsilonproteobacteria</taxon>
        <taxon>Campylobacterales</taxon>
        <taxon>Arcobacteraceae</taxon>
        <taxon>Candidatus Marinarcus</taxon>
    </lineage>
</organism>
<dbReference type="InterPro" id="IPR000160">
    <property type="entry name" value="GGDEF_dom"/>
</dbReference>
<feature type="transmembrane region" description="Helical" evidence="3">
    <location>
        <begin position="6"/>
        <end position="25"/>
    </location>
</feature>
<dbReference type="PROSITE" id="PS50887">
    <property type="entry name" value="GGDEF"/>
    <property type="match status" value="1"/>
</dbReference>
<dbReference type="InterPro" id="IPR043128">
    <property type="entry name" value="Rev_trsase/Diguanyl_cyclase"/>
</dbReference>
<comment type="catalytic activity">
    <reaction evidence="2">
        <text>2 GTP = 3',3'-c-di-GMP + 2 diphosphate</text>
        <dbReference type="Rhea" id="RHEA:24898"/>
        <dbReference type="ChEBI" id="CHEBI:33019"/>
        <dbReference type="ChEBI" id="CHEBI:37565"/>
        <dbReference type="ChEBI" id="CHEBI:58805"/>
        <dbReference type="EC" id="2.7.7.65"/>
    </reaction>
</comment>
<dbReference type="OrthoDB" id="5457582at2"/>
<protein>
    <recommendedName>
        <fullName evidence="1">diguanylate cyclase</fullName>
        <ecNumber evidence="1">2.7.7.65</ecNumber>
    </recommendedName>
</protein>
<dbReference type="NCBIfam" id="TIGR00254">
    <property type="entry name" value="GGDEF"/>
    <property type="match status" value="1"/>
</dbReference>
<evidence type="ECO:0000313" key="5">
    <source>
        <dbReference type="EMBL" id="RXJ60090.1"/>
    </source>
</evidence>
<dbReference type="InterPro" id="IPR029787">
    <property type="entry name" value="Nucleotide_cyclase"/>
</dbReference>
<dbReference type="Gene3D" id="3.30.70.270">
    <property type="match status" value="1"/>
</dbReference>
<evidence type="ECO:0000313" key="6">
    <source>
        <dbReference type="Proteomes" id="UP000290657"/>
    </source>
</evidence>
<reference evidence="5 6" key="1">
    <citation type="submission" date="2017-10" db="EMBL/GenBank/DDBJ databases">
        <title>Genomics of the genus Arcobacter.</title>
        <authorList>
            <person name="Perez-Cataluna A."/>
            <person name="Figueras M.J."/>
        </authorList>
    </citation>
    <scope>NUCLEOTIDE SEQUENCE [LARGE SCALE GENOMIC DNA]</scope>
    <source>
        <strain evidence="5 6">CECT 8987</strain>
    </source>
</reference>
<feature type="transmembrane region" description="Helical" evidence="3">
    <location>
        <begin position="232"/>
        <end position="251"/>
    </location>
</feature>
<evidence type="ECO:0000256" key="1">
    <source>
        <dbReference type="ARBA" id="ARBA00012528"/>
    </source>
</evidence>
<keyword evidence="3" id="KW-0812">Transmembrane</keyword>
<dbReference type="CDD" id="cd01949">
    <property type="entry name" value="GGDEF"/>
    <property type="match status" value="1"/>
</dbReference>
<dbReference type="Proteomes" id="UP000290657">
    <property type="component" value="Unassembled WGS sequence"/>
</dbReference>
<dbReference type="FunFam" id="3.30.70.270:FF:000001">
    <property type="entry name" value="Diguanylate cyclase domain protein"/>
    <property type="match status" value="1"/>
</dbReference>